<dbReference type="Gene3D" id="3.40.30.10">
    <property type="entry name" value="Glutaredoxin"/>
    <property type="match status" value="1"/>
</dbReference>
<evidence type="ECO:0000313" key="2">
    <source>
        <dbReference type="EMBL" id="CAD1822209.1"/>
    </source>
</evidence>
<sequence>MTNRFHAAQISRRKVTRPTQNGGWRRASDRSEPIGENGDGGGGVAPLLPLHLLAFFSYFAARSSVPSDLSHRLLRREIQAVLTFFVLISVKMVKEETWEAFIADALFYAKGLLLAVTLSIDYHLSLYYFVAFLVIWVVSQQPPYEGLGYVSHLTPLQLESLLIEGTSTRFWLVEFRASCSSACVRTSRIFPDLSTIYSNKKISFGIIDLGHFPNVAEKFGISLRGQLPTYILFDKATEVARFPKITSEARVFAPTITKKLLCQHFELDRRLIEYISS</sequence>
<evidence type="ECO:0008006" key="3">
    <source>
        <dbReference type="Google" id="ProtNLM"/>
    </source>
</evidence>
<protein>
    <recommendedName>
        <fullName evidence="3">Thioredoxin-related transmembrane protein 2</fullName>
    </recommendedName>
</protein>
<dbReference type="AlphaFoldDB" id="A0A6V7NUC9"/>
<proteinExistence type="predicted"/>
<organism evidence="2">
    <name type="scientific">Ananas comosus var. bracteatus</name>
    <name type="common">red pineapple</name>
    <dbReference type="NCBI Taxonomy" id="296719"/>
    <lineage>
        <taxon>Eukaryota</taxon>
        <taxon>Viridiplantae</taxon>
        <taxon>Streptophyta</taxon>
        <taxon>Embryophyta</taxon>
        <taxon>Tracheophyta</taxon>
        <taxon>Spermatophyta</taxon>
        <taxon>Magnoliopsida</taxon>
        <taxon>Liliopsida</taxon>
        <taxon>Poales</taxon>
        <taxon>Bromeliaceae</taxon>
        <taxon>Bromelioideae</taxon>
        <taxon>Ananas</taxon>
    </lineage>
</organism>
<accession>A0A6V7NUC9</accession>
<gene>
    <name evidence="2" type="ORF">CB5_LOCUS5420</name>
</gene>
<evidence type="ECO:0000256" key="1">
    <source>
        <dbReference type="SAM" id="MobiDB-lite"/>
    </source>
</evidence>
<name>A0A6V7NUC9_ANACO</name>
<dbReference type="SUPFAM" id="SSF52833">
    <property type="entry name" value="Thioredoxin-like"/>
    <property type="match status" value="1"/>
</dbReference>
<dbReference type="EMBL" id="LR862142">
    <property type="protein sequence ID" value="CAD1822209.1"/>
    <property type="molecule type" value="Genomic_DNA"/>
</dbReference>
<reference evidence="2" key="1">
    <citation type="submission" date="2020-07" db="EMBL/GenBank/DDBJ databases">
        <authorList>
            <person name="Lin J."/>
        </authorList>
    </citation>
    <scope>NUCLEOTIDE SEQUENCE</scope>
</reference>
<feature type="region of interest" description="Disordered" evidence="1">
    <location>
        <begin position="1"/>
        <end position="36"/>
    </location>
</feature>
<dbReference type="InterPro" id="IPR036249">
    <property type="entry name" value="Thioredoxin-like_sf"/>
</dbReference>